<evidence type="ECO:0000256" key="6">
    <source>
        <dbReference type="ARBA" id="ARBA00023136"/>
    </source>
</evidence>
<evidence type="ECO:0000256" key="3">
    <source>
        <dbReference type="ARBA" id="ARBA00022679"/>
    </source>
</evidence>
<evidence type="ECO:0000256" key="5">
    <source>
        <dbReference type="ARBA" id="ARBA00022989"/>
    </source>
</evidence>
<keyword evidence="5" id="KW-1133">Transmembrane helix</keyword>
<sequence>MAPPFLPDAAPLLSVVSPVYRGAAMLDELVQRLLAAVRELPGSCEIILVDDRSPDNAWAKIEELSQQHTEVRGVRLSRNFGQHRAIAAGLDHCRGQWVVVLDCDLQDRPEEIPRLWGHAQQHGLDYVLASRQDRQHGLGQRLVSGAFYRVLRYLTGVPHDASVANFGLYQRRVIEAVQHMPERARFFPVMVRWVGFQGATLPVAHAARSNGGSSYSWGRRLQLAFDVMLAWSDKPLRLAVQFGLLVTGLAFLLGLITLVRFWVGQISVPGYTSLVLLLCFFAGLIISLVGMVGLYVGRTFEEAKQRPVYLVDATTNRPDSVAP</sequence>
<comment type="caution">
    <text evidence="7">The sequence shown here is derived from an EMBL/GenBank/DDBJ whole genome shotgun (WGS) entry which is preliminary data.</text>
</comment>
<comment type="subcellular location">
    <subcellularLocation>
        <location evidence="1">Membrane</location>
        <topology evidence="1">Multi-pass membrane protein</topology>
    </subcellularLocation>
</comment>
<dbReference type="AlphaFoldDB" id="A0A7L4ZV94"/>
<keyword evidence="4" id="KW-0812">Transmembrane</keyword>
<organism evidence="7 8">
    <name type="scientific">Hymenobacter busanensis</name>
    <dbReference type="NCBI Taxonomy" id="2607656"/>
    <lineage>
        <taxon>Bacteria</taxon>
        <taxon>Pseudomonadati</taxon>
        <taxon>Bacteroidota</taxon>
        <taxon>Cytophagia</taxon>
        <taxon>Cytophagales</taxon>
        <taxon>Hymenobacteraceae</taxon>
        <taxon>Hymenobacter</taxon>
    </lineage>
</organism>
<dbReference type="InterPro" id="IPR050256">
    <property type="entry name" value="Glycosyltransferase_2"/>
</dbReference>
<reference evidence="7 8" key="1">
    <citation type="submission" date="2019-09" db="EMBL/GenBank/DDBJ databases">
        <title>Genome sequence of Hymenobacter sp. M3.</title>
        <authorList>
            <person name="Srinivasan S."/>
        </authorList>
    </citation>
    <scope>NUCLEOTIDE SEQUENCE [LARGE SCALE GENOMIC DNA]</scope>
    <source>
        <strain evidence="7 8">M3</strain>
    </source>
</reference>
<keyword evidence="3" id="KW-0808">Transferase</keyword>
<dbReference type="Proteomes" id="UP000326380">
    <property type="component" value="Unassembled WGS sequence"/>
</dbReference>
<dbReference type="GO" id="GO:0005886">
    <property type="term" value="C:plasma membrane"/>
    <property type="evidence" value="ECO:0007669"/>
    <property type="project" value="TreeGrafter"/>
</dbReference>
<dbReference type="GO" id="GO:0016757">
    <property type="term" value="F:glycosyltransferase activity"/>
    <property type="evidence" value="ECO:0007669"/>
    <property type="project" value="UniProtKB-KW"/>
</dbReference>
<dbReference type="EMBL" id="VTWU01000004">
    <property type="protein sequence ID" value="KAA9332274.1"/>
    <property type="molecule type" value="Genomic_DNA"/>
</dbReference>
<dbReference type="InterPro" id="IPR001173">
    <property type="entry name" value="Glyco_trans_2-like"/>
</dbReference>
<evidence type="ECO:0000256" key="4">
    <source>
        <dbReference type="ARBA" id="ARBA00022692"/>
    </source>
</evidence>
<keyword evidence="2" id="KW-0328">Glycosyltransferase</keyword>
<dbReference type="PANTHER" id="PTHR48090">
    <property type="entry name" value="UNDECAPRENYL-PHOSPHATE 4-DEOXY-4-FORMAMIDO-L-ARABINOSE TRANSFERASE-RELATED"/>
    <property type="match status" value="1"/>
</dbReference>
<dbReference type="Gene3D" id="3.90.550.10">
    <property type="entry name" value="Spore Coat Polysaccharide Biosynthesis Protein SpsA, Chain A"/>
    <property type="match status" value="1"/>
</dbReference>
<evidence type="ECO:0000256" key="2">
    <source>
        <dbReference type="ARBA" id="ARBA00022676"/>
    </source>
</evidence>
<dbReference type="PANTHER" id="PTHR48090:SF1">
    <property type="entry name" value="PROPHAGE BACTOPRENOL GLUCOSYL TRANSFERASE HOMOLOG"/>
    <property type="match status" value="1"/>
</dbReference>
<keyword evidence="8" id="KW-1185">Reference proteome</keyword>
<gene>
    <name evidence="7" type="ORF">F0P96_12400</name>
</gene>
<evidence type="ECO:0000313" key="7">
    <source>
        <dbReference type="EMBL" id="KAA9332274.1"/>
    </source>
</evidence>
<proteinExistence type="predicted"/>
<dbReference type="CDD" id="cd04187">
    <property type="entry name" value="DPM1_like_bac"/>
    <property type="match status" value="1"/>
</dbReference>
<dbReference type="SUPFAM" id="SSF53448">
    <property type="entry name" value="Nucleotide-diphospho-sugar transferases"/>
    <property type="match status" value="1"/>
</dbReference>
<name>A0A7L4ZV94_9BACT</name>
<accession>A0A7L4ZV94</accession>
<protein>
    <submittedName>
        <fullName evidence="7">Glycosyltransferase family 2 protein</fullName>
    </submittedName>
</protein>
<dbReference type="Pfam" id="PF00535">
    <property type="entry name" value="Glycos_transf_2"/>
    <property type="match status" value="1"/>
</dbReference>
<evidence type="ECO:0000313" key="8">
    <source>
        <dbReference type="Proteomes" id="UP000326380"/>
    </source>
</evidence>
<keyword evidence="6" id="KW-0472">Membrane</keyword>
<dbReference type="InterPro" id="IPR029044">
    <property type="entry name" value="Nucleotide-diphossugar_trans"/>
</dbReference>
<evidence type="ECO:0000256" key="1">
    <source>
        <dbReference type="ARBA" id="ARBA00004141"/>
    </source>
</evidence>
<dbReference type="RefSeq" id="WP_151079215.1">
    <property type="nucleotide sequence ID" value="NZ_CP047647.1"/>
</dbReference>